<dbReference type="PROSITE" id="PS50112">
    <property type="entry name" value="PAS"/>
    <property type="match status" value="1"/>
</dbReference>
<dbReference type="Proteomes" id="UP000270299">
    <property type="component" value="Unassembled WGS sequence"/>
</dbReference>
<dbReference type="InterPro" id="IPR000160">
    <property type="entry name" value="GGDEF_dom"/>
</dbReference>
<dbReference type="SUPFAM" id="SSF55781">
    <property type="entry name" value="GAF domain-like"/>
    <property type="match status" value="1"/>
</dbReference>
<dbReference type="CDD" id="cd01949">
    <property type="entry name" value="GGDEF"/>
    <property type="match status" value="1"/>
</dbReference>
<evidence type="ECO:0000313" key="3">
    <source>
        <dbReference type="EMBL" id="RLP73392.1"/>
    </source>
</evidence>
<dbReference type="SMART" id="SM00267">
    <property type="entry name" value="GGDEF"/>
    <property type="match status" value="1"/>
</dbReference>
<dbReference type="PROSITE" id="PS50887">
    <property type="entry name" value="GGDEF"/>
    <property type="match status" value="1"/>
</dbReference>
<evidence type="ECO:0000259" key="2">
    <source>
        <dbReference type="PROSITE" id="PS50887"/>
    </source>
</evidence>
<dbReference type="SMART" id="SM00091">
    <property type="entry name" value="PAS"/>
    <property type="match status" value="1"/>
</dbReference>
<keyword evidence="4" id="KW-1185">Reference proteome</keyword>
<dbReference type="Gene3D" id="3.30.70.270">
    <property type="match status" value="1"/>
</dbReference>
<dbReference type="SUPFAM" id="SSF55073">
    <property type="entry name" value="Nucleotide cyclase"/>
    <property type="match status" value="1"/>
</dbReference>
<dbReference type="AlphaFoldDB" id="A0A3L7A1Z0"/>
<dbReference type="OrthoDB" id="23692at2"/>
<dbReference type="Gene3D" id="3.30.450.20">
    <property type="entry name" value="PAS domain"/>
    <property type="match status" value="1"/>
</dbReference>
<dbReference type="Pfam" id="PF01590">
    <property type="entry name" value="GAF"/>
    <property type="match status" value="1"/>
</dbReference>
<organism evidence="3 4">
    <name type="scientific">Mycetocola manganoxydans</name>
    <dbReference type="NCBI Taxonomy" id="699879"/>
    <lineage>
        <taxon>Bacteria</taxon>
        <taxon>Bacillati</taxon>
        <taxon>Actinomycetota</taxon>
        <taxon>Actinomycetes</taxon>
        <taxon>Micrococcales</taxon>
        <taxon>Microbacteriaceae</taxon>
        <taxon>Mycetocola</taxon>
    </lineage>
</organism>
<dbReference type="EMBL" id="RCUV01000002">
    <property type="protein sequence ID" value="RLP73392.1"/>
    <property type="molecule type" value="Genomic_DNA"/>
</dbReference>
<dbReference type="InterPro" id="IPR003018">
    <property type="entry name" value="GAF"/>
</dbReference>
<dbReference type="NCBIfam" id="TIGR00229">
    <property type="entry name" value="sensory_box"/>
    <property type="match status" value="1"/>
</dbReference>
<dbReference type="InterPro" id="IPR035965">
    <property type="entry name" value="PAS-like_dom_sf"/>
</dbReference>
<reference evidence="3 4" key="1">
    <citation type="submission" date="2018-10" db="EMBL/GenBank/DDBJ databases">
        <authorList>
            <person name="Li J."/>
        </authorList>
    </citation>
    <scope>NUCLEOTIDE SEQUENCE [LARGE SCALE GENOMIC DNA]</scope>
    <source>
        <strain evidence="3 4">CCTCC AB209002</strain>
    </source>
</reference>
<dbReference type="NCBIfam" id="TIGR00254">
    <property type="entry name" value="GGDEF"/>
    <property type="match status" value="1"/>
</dbReference>
<protein>
    <submittedName>
        <fullName evidence="3">Sensor domain-containing diguanylate cyclase</fullName>
    </submittedName>
</protein>
<evidence type="ECO:0000313" key="4">
    <source>
        <dbReference type="Proteomes" id="UP000270299"/>
    </source>
</evidence>
<dbReference type="SUPFAM" id="SSF55785">
    <property type="entry name" value="PYP-like sensor domain (PAS domain)"/>
    <property type="match status" value="1"/>
</dbReference>
<gene>
    <name evidence="3" type="ORF">D9V29_01485</name>
</gene>
<accession>A0A3L7A1Z0</accession>
<dbReference type="PANTHER" id="PTHR44757">
    <property type="entry name" value="DIGUANYLATE CYCLASE DGCP"/>
    <property type="match status" value="1"/>
</dbReference>
<feature type="domain" description="PAS" evidence="1">
    <location>
        <begin position="20"/>
        <end position="73"/>
    </location>
</feature>
<dbReference type="InterPro" id="IPR029016">
    <property type="entry name" value="GAF-like_dom_sf"/>
</dbReference>
<feature type="domain" description="GGDEF" evidence="2">
    <location>
        <begin position="346"/>
        <end position="481"/>
    </location>
</feature>
<dbReference type="Gene3D" id="3.30.450.40">
    <property type="match status" value="1"/>
</dbReference>
<dbReference type="Pfam" id="PF13426">
    <property type="entry name" value="PAS_9"/>
    <property type="match status" value="1"/>
</dbReference>
<dbReference type="InterPro" id="IPR029787">
    <property type="entry name" value="Nucleotide_cyclase"/>
</dbReference>
<dbReference type="CDD" id="cd00130">
    <property type="entry name" value="PAS"/>
    <property type="match status" value="1"/>
</dbReference>
<dbReference type="Pfam" id="PF00990">
    <property type="entry name" value="GGDEF"/>
    <property type="match status" value="1"/>
</dbReference>
<dbReference type="RefSeq" id="WP_121671557.1">
    <property type="nucleotide sequence ID" value="NZ_BMXM01000002.1"/>
</dbReference>
<dbReference type="PANTHER" id="PTHR44757:SF2">
    <property type="entry name" value="BIOFILM ARCHITECTURE MAINTENANCE PROTEIN MBAA"/>
    <property type="match status" value="1"/>
</dbReference>
<dbReference type="InterPro" id="IPR043128">
    <property type="entry name" value="Rev_trsase/Diguanyl_cyclase"/>
</dbReference>
<sequence length="481" mass="51354">MLTSDSSQTGPAPLAGAEHPVADFEDLFHNAPCGYVVTTNDGVITTTNTAFATMTGYGCHELVGRRFADLLTPGSQLFHETRHFPVLHLRGRADEIALVLQRADGTHLPTLVNSFVVPGNDGAPGEIRIAVFDSTERRDYEQDLLEARRAAESSESYVRALQQASSAFTLADTEEELTTAIAESIREAFTATHASVLLINSDGDLELAAGSHPLRDAEATIEAAALAFGRTVAVSNSDMADSVVPGLTETLREARLEAACATPLLDKGKPAGVVVCYFGRERHLADNAIELMETLARQSAHVLARLRLQEQLAELALNDQLTGLANRKLLEERLDQTLATVIRTQRAVAVLFLDLDGFKVVNDVCGHVVGDSVLQQVSERLRSVVRTADTIGRYGGDEFVIICDDTDADAAMVIADRIRAVVREPLVGVPDSCPISASVGVALLGAGTNPAVSSDNVLQLADAAMYTSKNAGKDRVTIVSV</sequence>
<dbReference type="InterPro" id="IPR052155">
    <property type="entry name" value="Biofilm_reg_signaling"/>
</dbReference>
<proteinExistence type="predicted"/>
<comment type="caution">
    <text evidence="3">The sequence shown here is derived from an EMBL/GenBank/DDBJ whole genome shotgun (WGS) entry which is preliminary data.</text>
</comment>
<dbReference type="SMART" id="SM00065">
    <property type="entry name" value="GAF"/>
    <property type="match status" value="1"/>
</dbReference>
<dbReference type="FunFam" id="3.30.70.270:FF:000001">
    <property type="entry name" value="Diguanylate cyclase domain protein"/>
    <property type="match status" value="1"/>
</dbReference>
<name>A0A3L7A1Z0_9MICO</name>
<evidence type="ECO:0000259" key="1">
    <source>
        <dbReference type="PROSITE" id="PS50112"/>
    </source>
</evidence>
<dbReference type="InterPro" id="IPR000014">
    <property type="entry name" value="PAS"/>
</dbReference>